<dbReference type="AlphaFoldDB" id="C4QVX2"/>
<dbReference type="eggNOG" id="ENOG502QVCU">
    <property type="taxonomic scope" value="Eukaryota"/>
</dbReference>
<dbReference type="Pfam" id="PF01266">
    <property type="entry name" value="DAO"/>
    <property type="match status" value="1"/>
</dbReference>
<dbReference type="InterPro" id="IPR036188">
    <property type="entry name" value="FAD/NAD-bd_sf"/>
</dbReference>
<dbReference type="RefSeq" id="XP_002489676.1">
    <property type="nucleotide sequence ID" value="XM_002489631.1"/>
</dbReference>
<dbReference type="PANTHER" id="PTHR13847">
    <property type="entry name" value="SARCOSINE DEHYDROGENASE-RELATED"/>
    <property type="match status" value="1"/>
</dbReference>
<evidence type="ECO:0000313" key="2">
    <source>
        <dbReference type="EMBL" id="CAY67395.1"/>
    </source>
</evidence>
<dbReference type="Gene3D" id="3.30.9.10">
    <property type="entry name" value="D-Amino Acid Oxidase, subunit A, domain 2"/>
    <property type="match status" value="1"/>
</dbReference>
<proteinExistence type="predicted"/>
<gene>
    <name evidence="2" type="ordered locus">PAS_chr1-1_0037</name>
</gene>
<dbReference type="OrthoDB" id="429143at2759"/>
<organism evidence="2 3">
    <name type="scientific">Komagataella phaffii (strain GS115 / ATCC 20864)</name>
    <name type="common">Yeast</name>
    <name type="synonym">Pichia pastoris</name>
    <dbReference type="NCBI Taxonomy" id="644223"/>
    <lineage>
        <taxon>Eukaryota</taxon>
        <taxon>Fungi</taxon>
        <taxon>Dikarya</taxon>
        <taxon>Ascomycota</taxon>
        <taxon>Saccharomycotina</taxon>
        <taxon>Pichiomycetes</taxon>
        <taxon>Pichiales</taxon>
        <taxon>Pichiaceae</taxon>
        <taxon>Komagataella</taxon>
    </lineage>
</organism>
<dbReference type="SUPFAM" id="SSF51905">
    <property type="entry name" value="FAD/NAD(P)-binding domain"/>
    <property type="match status" value="1"/>
</dbReference>
<dbReference type="KEGG" id="ppa:PAS_chr1-1_0037"/>
<evidence type="ECO:0000259" key="1">
    <source>
        <dbReference type="Pfam" id="PF01266"/>
    </source>
</evidence>
<dbReference type="Gene3D" id="3.50.50.60">
    <property type="entry name" value="FAD/NAD(P)-binding domain"/>
    <property type="match status" value="1"/>
</dbReference>
<evidence type="ECO:0000313" key="3">
    <source>
        <dbReference type="Proteomes" id="UP000000314"/>
    </source>
</evidence>
<dbReference type="PANTHER" id="PTHR13847:SF279">
    <property type="entry name" value="FAD DEPENDENT OXIDOREDUCTASE DOMAIN-CONTAINING PROTEIN-RELATED"/>
    <property type="match status" value="1"/>
</dbReference>
<reference evidence="2 3" key="1">
    <citation type="journal article" date="2009" name="Nat. Biotechnol.">
        <title>Genome sequence of the recombinant protein production host Pichia pastoris.</title>
        <authorList>
            <person name="De Schutter K."/>
            <person name="Lin Y.C."/>
            <person name="Tiels P."/>
            <person name="Van Hecke A."/>
            <person name="Glinka S."/>
            <person name="Weber-Lehmann J."/>
            <person name="Rouze P."/>
            <person name="Van de Peer Y."/>
            <person name="Callewaert N."/>
        </authorList>
    </citation>
    <scope>NUCLEOTIDE SEQUENCE [LARGE SCALE GENOMIC DNA]</scope>
    <source>
        <strain evidence="3">GS115 / ATCC 20864</strain>
    </source>
</reference>
<dbReference type="OMA" id="NDYTWTG"/>
<dbReference type="InterPro" id="IPR006076">
    <property type="entry name" value="FAD-dep_OxRdtase"/>
</dbReference>
<dbReference type="GeneID" id="8197554"/>
<protein>
    <recommendedName>
        <fullName evidence="1">FAD dependent oxidoreductase domain-containing protein</fullName>
    </recommendedName>
</protein>
<sequence>MSFGNHYYFPVSTTSFPKWIDRIMTSNINGSLPQSANVVVIGSGFAGTAVSYYLQNEIAGDQSIVMLEARAAVSGATSRNSGLIKPEYHRNHGEYVDKFGSKVAGQLVNFEVDNMKELARILTLDSDLNEKADFQERIHLDAYSNPRSSETAINDFYAFMENEEVSVDLKRKVQILFGDLAKQLSNVPTTPFVIHYPNGSVNSYDFVTAMLTRAIQKGLALYTNTLVEEVQQLDSGVWKVSTSRGELFADKVVFTTNAYTQGLLPEFSKSIIPIRGVSSQVNVRNTGNEHSLSIGSDIYVPQSKNLLYSSLGELEKQTNFMANYNTVDDSTVSSQSLEYLQKNLGKVNSLATATATSSSSGIMAYTDDHFPYVGQLSELGKLNAYILAGCNCSGLSRMLLCAKELAKSVALGSELSDRVPAPYKVTRERMGLVDKLMQSVLNEREIRETRARL</sequence>
<feature type="domain" description="FAD dependent oxidoreductase" evidence="1">
    <location>
        <begin position="38"/>
        <end position="407"/>
    </location>
</feature>
<name>C4QVX2_KOMPG</name>
<dbReference type="HOGENOM" id="CLU_022730_0_0_1"/>
<dbReference type="GO" id="GO:0005737">
    <property type="term" value="C:cytoplasm"/>
    <property type="evidence" value="ECO:0007669"/>
    <property type="project" value="TreeGrafter"/>
</dbReference>
<dbReference type="InParanoid" id="C4QVX2"/>
<accession>C4QVX2</accession>
<keyword evidence="3" id="KW-1185">Reference proteome</keyword>
<dbReference type="EMBL" id="FN392319">
    <property type="protein sequence ID" value="CAY67395.1"/>
    <property type="molecule type" value="Genomic_DNA"/>
</dbReference>
<dbReference type="Proteomes" id="UP000000314">
    <property type="component" value="Chromosome 1"/>
</dbReference>
<dbReference type="STRING" id="644223.C4QVX2"/>